<dbReference type="GO" id="GO:0042542">
    <property type="term" value="P:response to hydrogen peroxide"/>
    <property type="evidence" value="ECO:0007669"/>
    <property type="project" value="TreeGrafter"/>
</dbReference>
<evidence type="ECO:0000256" key="10">
    <source>
        <dbReference type="SAM" id="SignalP"/>
    </source>
</evidence>
<organism evidence="12 13">
    <name type="scientific">Pseudomonas fluorescens</name>
    <dbReference type="NCBI Taxonomy" id="294"/>
    <lineage>
        <taxon>Bacteria</taxon>
        <taxon>Pseudomonadati</taxon>
        <taxon>Pseudomonadota</taxon>
        <taxon>Gammaproteobacteria</taxon>
        <taxon>Pseudomonadales</taxon>
        <taxon>Pseudomonadaceae</taxon>
        <taxon>Pseudomonas</taxon>
    </lineage>
</organism>
<dbReference type="CDD" id="cd08153">
    <property type="entry name" value="srpA_like"/>
    <property type="match status" value="1"/>
</dbReference>
<dbReference type="InterPro" id="IPR018028">
    <property type="entry name" value="Catalase"/>
</dbReference>
<dbReference type="PANTHER" id="PTHR11465:SF9">
    <property type="entry name" value="CATALASE"/>
    <property type="match status" value="1"/>
</dbReference>
<comment type="function">
    <text evidence="7">Has an organic peroxide-dependent peroxidase activity.</text>
</comment>
<evidence type="ECO:0000256" key="3">
    <source>
        <dbReference type="ARBA" id="ARBA00022617"/>
    </source>
</evidence>
<gene>
    <name evidence="12" type="primary">srpA</name>
    <name evidence="12" type="ORF">NCTC10392_01938</name>
</gene>
<evidence type="ECO:0000256" key="1">
    <source>
        <dbReference type="ARBA" id="ARBA00005329"/>
    </source>
</evidence>
<dbReference type="InterPro" id="IPR011614">
    <property type="entry name" value="Catalase_core"/>
</dbReference>
<keyword evidence="3 7" id="KW-0349">Heme</keyword>
<keyword evidence="6 7" id="KW-0408">Iron</keyword>
<dbReference type="EC" id="1.11.1.-" evidence="7"/>
<comment type="similarity">
    <text evidence="1 7">Belongs to the catalase family.</text>
</comment>
<dbReference type="SMART" id="SM01060">
    <property type="entry name" value="Catalase"/>
    <property type="match status" value="1"/>
</dbReference>
<name>A0A379IBA6_PSEFL</name>
<dbReference type="PROSITE" id="PS51402">
    <property type="entry name" value="CATALASE_3"/>
    <property type="match status" value="1"/>
</dbReference>
<dbReference type="SUPFAM" id="SSF56634">
    <property type="entry name" value="Heme-dependent catalase-like"/>
    <property type="match status" value="1"/>
</dbReference>
<sequence length="351" mass="37058">MGGLRPLAAVLLGAMIAASAPVVAGQDKWQVQRSVPMSQSQLYDALLDALYATFGNHPGFRIAHARGVLVNGTFVASKAAQGLSRAAHLQGNIVPILVRFSNFSGVPSTRDGDPDASPHGMAIRFELPGGLSTDIVAHSYDGFPVATPEAFLVFLQGIAASVATPANPAPLQAFLADHPRAQAFLEAAKPAPRSYSSSEYFGVNSLVFVDAQGGRHVGRYRIEPQLKEPPLGSAQLAAMPDDYLQRAMAGRLAVGPVNLRLMLQLAEPGDAIGDGSIPWPRQGAQAHAEVELGILTLRALVPSSQQATAQQTVAFDPGGLVDGIETSTDPMIAARHEIYRRAALRRRQPGS</sequence>
<dbReference type="KEGG" id="pfn:HZ99_26490"/>
<feature type="chain" id="PRO_5016616019" description="Catalase-related peroxidase" evidence="10">
    <location>
        <begin position="25"/>
        <end position="351"/>
    </location>
</feature>
<dbReference type="GO" id="GO:0004096">
    <property type="term" value="F:catalase activity"/>
    <property type="evidence" value="ECO:0007669"/>
    <property type="project" value="InterPro"/>
</dbReference>
<evidence type="ECO:0000256" key="5">
    <source>
        <dbReference type="ARBA" id="ARBA00023002"/>
    </source>
</evidence>
<evidence type="ECO:0000256" key="2">
    <source>
        <dbReference type="ARBA" id="ARBA00022559"/>
    </source>
</evidence>
<dbReference type="PIRSF" id="PIRSF000296">
    <property type="entry name" value="SrpA"/>
    <property type="match status" value="1"/>
</dbReference>
<dbReference type="GO" id="GO:0005737">
    <property type="term" value="C:cytoplasm"/>
    <property type="evidence" value="ECO:0007669"/>
    <property type="project" value="TreeGrafter"/>
</dbReference>
<dbReference type="PANTHER" id="PTHR11465">
    <property type="entry name" value="CATALASE"/>
    <property type="match status" value="1"/>
</dbReference>
<dbReference type="Gene3D" id="1.20.1280.120">
    <property type="match status" value="1"/>
</dbReference>
<protein>
    <recommendedName>
        <fullName evidence="7">Catalase-related peroxidase</fullName>
        <ecNumber evidence="7">1.11.1.-</ecNumber>
    </recommendedName>
</protein>
<keyword evidence="5 7" id="KW-0560">Oxidoreductase</keyword>
<keyword evidence="10" id="KW-0732">Signal</keyword>
<dbReference type="GO" id="GO:0042744">
    <property type="term" value="P:hydrogen peroxide catabolic process"/>
    <property type="evidence" value="ECO:0007669"/>
    <property type="project" value="TreeGrafter"/>
</dbReference>
<accession>A0A379IBA6</accession>
<keyword evidence="4 7" id="KW-0479">Metal-binding</keyword>
<dbReference type="GO" id="GO:0046872">
    <property type="term" value="F:metal ion binding"/>
    <property type="evidence" value="ECO:0007669"/>
    <property type="project" value="UniProtKB-KW"/>
</dbReference>
<reference evidence="12 13" key="1">
    <citation type="submission" date="2018-06" db="EMBL/GenBank/DDBJ databases">
        <authorList>
            <consortium name="Pathogen Informatics"/>
            <person name="Doyle S."/>
        </authorList>
    </citation>
    <scope>NUCLEOTIDE SEQUENCE [LARGE SCALE GENOMIC DNA]</scope>
    <source>
        <strain evidence="12 13">NCTC10392</strain>
    </source>
</reference>
<evidence type="ECO:0000256" key="9">
    <source>
        <dbReference type="PIRSR" id="PIRSR000296-2"/>
    </source>
</evidence>
<feature type="domain" description="Catalase core" evidence="11">
    <location>
        <begin position="15"/>
        <end position="351"/>
    </location>
</feature>
<evidence type="ECO:0000259" key="11">
    <source>
        <dbReference type="SMART" id="SM01060"/>
    </source>
</evidence>
<feature type="active site" evidence="8">
    <location>
        <position position="64"/>
    </location>
</feature>
<proteinExistence type="inferred from homology"/>
<feature type="binding site" description="axial binding residue" evidence="9">
    <location>
        <position position="339"/>
    </location>
    <ligand>
        <name>heme</name>
        <dbReference type="ChEBI" id="CHEBI:30413"/>
    </ligand>
    <ligandPart>
        <name>Fe</name>
        <dbReference type="ChEBI" id="CHEBI:18248"/>
    </ligandPart>
</feature>
<dbReference type="AlphaFoldDB" id="A0A379IBA6"/>
<dbReference type="Proteomes" id="UP000255125">
    <property type="component" value="Unassembled WGS sequence"/>
</dbReference>
<dbReference type="InterPro" id="IPR020835">
    <property type="entry name" value="Catalase_sf"/>
</dbReference>
<feature type="signal peptide" evidence="10">
    <location>
        <begin position="1"/>
        <end position="24"/>
    </location>
</feature>
<dbReference type="Pfam" id="PF00199">
    <property type="entry name" value="Catalase"/>
    <property type="match status" value="1"/>
</dbReference>
<evidence type="ECO:0000313" key="12">
    <source>
        <dbReference type="EMBL" id="SUD30032.1"/>
    </source>
</evidence>
<dbReference type="InterPro" id="IPR024168">
    <property type="entry name" value="Catalase_SrpA-type_pred"/>
</dbReference>
<keyword evidence="2 7" id="KW-0575">Peroxidase</keyword>
<dbReference type="GO" id="GO:0020037">
    <property type="term" value="F:heme binding"/>
    <property type="evidence" value="ECO:0007669"/>
    <property type="project" value="InterPro"/>
</dbReference>
<evidence type="ECO:0000256" key="7">
    <source>
        <dbReference type="PIRNR" id="PIRNR000296"/>
    </source>
</evidence>
<evidence type="ECO:0000256" key="6">
    <source>
        <dbReference type="ARBA" id="ARBA00023004"/>
    </source>
</evidence>
<comment type="cofactor">
    <cofactor evidence="7">
        <name>heme</name>
        <dbReference type="ChEBI" id="CHEBI:30413"/>
    </cofactor>
</comment>
<evidence type="ECO:0000256" key="4">
    <source>
        <dbReference type="ARBA" id="ARBA00022723"/>
    </source>
</evidence>
<dbReference type="EMBL" id="UGUS01000002">
    <property type="protein sequence ID" value="SUD30032.1"/>
    <property type="molecule type" value="Genomic_DNA"/>
</dbReference>
<evidence type="ECO:0000256" key="8">
    <source>
        <dbReference type="PIRSR" id="PIRSR000296-1"/>
    </source>
</evidence>
<dbReference type="Gene3D" id="2.40.180.10">
    <property type="entry name" value="Catalase core domain"/>
    <property type="match status" value="1"/>
</dbReference>
<evidence type="ECO:0000313" key="13">
    <source>
        <dbReference type="Proteomes" id="UP000255125"/>
    </source>
</evidence>